<accession>A0ABR6MV52</accession>
<evidence type="ECO:0000256" key="2">
    <source>
        <dbReference type="ARBA" id="ARBA00022723"/>
    </source>
</evidence>
<evidence type="ECO:0000256" key="3">
    <source>
        <dbReference type="ARBA" id="ARBA00022801"/>
    </source>
</evidence>
<dbReference type="SUPFAM" id="SSF51556">
    <property type="entry name" value="Metallo-dependent hydrolases"/>
    <property type="match status" value="1"/>
</dbReference>
<dbReference type="EMBL" id="JACHFV010000008">
    <property type="protein sequence ID" value="MBB5295823.1"/>
    <property type="molecule type" value="Genomic_DNA"/>
</dbReference>
<dbReference type="Proteomes" id="UP000536909">
    <property type="component" value="Unassembled WGS sequence"/>
</dbReference>
<reference evidence="4 5" key="1">
    <citation type="submission" date="2020-08" db="EMBL/GenBank/DDBJ databases">
        <title>Genomic Encyclopedia of Type Strains, Phase IV (KMG-IV): sequencing the most valuable type-strain genomes for metagenomic binning, comparative biology and taxonomic classification.</title>
        <authorList>
            <person name="Goeker M."/>
        </authorList>
    </citation>
    <scope>NUCLEOTIDE SEQUENCE [LARGE SCALE GENOMIC DNA]</scope>
    <source>
        <strain evidence="4 5">DSM 105434</strain>
    </source>
</reference>
<comment type="similarity">
    <text evidence="1">Belongs to the metallo-dependent hydrolases superfamily. TatD-type hydrolase family.</text>
</comment>
<gene>
    <name evidence="4" type="ORF">HNQ10_002662</name>
</gene>
<keyword evidence="3" id="KW-0378">Hydrolase</keyword>
<evidence type="ECO:0000313" key="5">
    <source>
        <dbReference type="Proteomes" id="UP000536909"/>
    </source>
</evidence>
<name>A0ABR6MV52_9DEIO</name>
<dbReference type="InterPro" id="IPR032466">
    <property type="entry name" value="Metal_Hydrolase"/>
</dbReference>
<evidence type="ECO:0000313" key="4">
    <source>
        <dbReference type="EMBL" id="MBB5295823.1"/>
    </source>
</evidence>
<keyword evidence="2" id="KW-0479">Metal-binding</keyword>
<dbReference type="Gene3D" id="3.20.20.140">
    <property type="entry name" value="Metal-dependent hydrolases"/>
    <property type="match status" value="1"/>
</dbReference>
<comment type="caution">
    <text evidence="4">The sequence shown here is derived from an EMBL/GenBank/DDBJ whole genome shotgun (WGS) entry which is preliminary data.</text>
</comment>
<dbReference type="Pfam" id="PF01026">
    <property type="entry name" value="TatD_DNase"/>
    <property type="match status" value="1"/>
</dbReference>
<proteinExistence type="inferred from homology"/>
<dbReference type="PANTHER" id="PTHR46317:SF1">
    <property type="entry name" value="HYDROLASE, TATD FAMILY"/>
    <property type="match status" value="1"/>
</dbReference>
<keyword evidence="5" id="KW-1185">Reference proteome</keyword>
<dbReference type="InterPro" id="IPR001130">
    <property type="entry name" value="TatD-like"/>
</dbReference>
<dbReference type="PANTHER" id="PTHR46317">
    <property type="entry name" value="HYDROLASE OF PHP SUPERFAMILY-RELATED PROTEIN"/>
    <property type="match status" value="1"/>
</dbReference>
<protein>
    <submittedName>
        <fullName evidence="4">Tat protein secretion system quality control protein TatD with DNase activity</fullName>
    </submittedName>
</protein>
<organism evidence="4 5">
    <name type="scientific">Deinococcus metallilatus</name>
    <dbReference type="NCBI Taxonomy" id="1211322"/>
    <lineage>
        <taxon>Bacteria</taxon>
        <taxon>Thermotogati</taxon>
        <taxon>Deinococcota</taxon>
        <taxon>Deinococci</taxon>
        <taxon>Deinococcales</taxon>
        <taxon>Deinococcaceae</taxon>
        <taxon>Deinococcus</taxon>
    </lineage>
</organism>
<sequence length="176" mass="19130">MTSYVGEVGLDGSGHGRAFLELQRASFEFVLEALGRRTHLMSIHSRGAEAEVLDRLSAHGVQRAVFHWYTGPLRLVDAILSAGHAFSVNPAMMRSASGRRIIAQIPADRLLTESDGPHIRLEGQAQDPRAIPALVAELAPTLGLTPEELAEQIFHTLKALLSPTKGEEAPFRKGHL</sequence>
<evidence type="ECO:0000256" key="1">
    <source>
        <dbReference type="ARBA" id="ARBA00009275"/>
    </source>
</evidence>